<comment type="caution">
    <text evidence="3">The sequence shown here is derived from an EMBL/GenBank/DDBJ whole genome shotgun (WGS) entry which is preliminary data.</text>
</comment>
<organism evidence="3 4">
    <name type="scientific">Kitasatospora saccharophila</name>
    <dbReference type="NCBI Taxonomy" id="407973"/>
    <lineage>
        <taxon>Bacteria</taxon>
        <taxon>Bacillati</taxon>
        <taxon>Actinomycetota</taxon>
        <taxon>Actinomycetes</taxon>
        <taxon>Kitasatosporales</taxon>
        <taxon>Streptomycetaceae</taxon>
        <taxon>Kitasatospora</taxon>
    </lineage>
</organism>
<evidence type="ECO:0000256" key="2">
    <source>
        <dbReference type="SAM" id="SignalP"/>
    </source>
</evidence>
<feature type="compositionally biased region" description="Low complexity" evidence="1">
    <location>
        <begin position="41"/>
        <end position="57"/>
    </location>
</feature>
<proteinExistence type="predicted"/>
<evidence type="ECO:0000313" key="4">
    <source>
        <dbReference type="Proteomes" id="UP001500897"/>
    </source>
</evidence>
<evidence type="ECO:0000313" key="3">
    <source>
        <dbReference type="EMBL" id="GAA2095165.1"/>
    </source>
</evidence>
<feature type="compositionally biased region" description="Low complexity" evidence="1">
    <location>
        <begin position="85"/>
        <end position="102"/>
    </location>
</feature>
<keyword evidence="4" id="KW-1185">Reference proteome</keyword>
<dbReference type="Proteomes" id="UP001500897">
    <property type="component" value="Unassembled WGS sequence"/>
</dbReference>
<feature type="chain" id="PRO_5047316745" evidence="2">
    <location>
        <begin position="30"/>
        <end position="191"/>
    </location>
</feature>
<sequence length="191" mass="18463">MLRPVAVLWSVLLAALLALLPCAASTASARTLGAPSPGQESPGASARPAGASVVAGPSSGTVRTAAAHPDARSGRTAPSHHRPVAADAAGADAGSTDPAGSDTAGTNAVGTSGAEFILCTAEAPGPVPGHGCSNHPFCGPDSQLPNAPPQPGTAVRPLLVAPPLTPAASVGGVPTGSHHAPDLHVLQVHRS</sequence>
<keyword evidence="2" id="KW-0732">Signal</keyword>
<dbReference type="RefSeq" id="WP_344551888.1">
    <property type="nucleotide sequence ID" value="NZ_BAAANS010000012.1"/>
</dbReference>
<reference evidence="3 4" key="1">
    <citation type="journal article" date="2019" name="Int. J. Syst. Evol. Microbiol.">
        <title>The Global Catalogue of Microorganisms (GCM) 10K type strain sequencing project: providing services to taxonomists for standard genome sequencing and annotation.</title>
        <authorList>
            <consortium name="The Broad Institute Genomics Platform"/>
            <consortium name="The Broad Institute Genome Sequencing Center for Infectious Disease"/>
            <person name="Wu L."/>
            <person name="Ma J."/>
        </authorList>
    </citation>
    <scope>NUCLEOTIDE SEQUENCE [LARGE SCALE GENOMIC DNA]</scope>
    <source>
        <strain evidence="3 4">JCM 14559</strain>
    </source>
</reference>
<accession>A0ABN2WLS9</accession>
<evidence type="ECO:0000256" key="1">
    <source>
        <dbReference type="SAM" id="MobiDB-lite"/>
    </source>
</evidence>
<feature type="region of interest" description="Disordered" evidence="1">
    <location>
        <begin position="29"/>
        <end position="108"/>
    </location>
</feature>
<name>A0ABN2WLS9_9ACTN</name>
<gene>
    <name evidence="3" type="ORF">GCM10009759_23110</name>
</gene>
<dbReference type="EMBL" id="BAAANS010000012">
    <property type="protein sequence ID" value="GAA2095165.1"/>
    <property type="molecule type" value="Genomic_DNA"/>
</dbReference>
<protein>
    <submittedName>
        <fullName evidence="3">Uncharacterized protein</fullName>
    </submittedName>
</protein>
<feature type="signal peptide" evidence="2">
    <location>
        <begin position="1"/>
        <end position="29"/>
    </location>
</feature>